<accession>A0A1H8TET7</accession>
<gene>
    <name evidence="2" type="ORF">SAMN05216267_105215</name>
</gene>
<name>A0A1H8TET7_9ACTN</name>
<reference evidence="2 3" key="1">
    <citation type="submission" date="2016-10" db="EMBL/GenBank/DDBJ databases">
        <authorList>
            <person name="de Groot N.N."/>
        </authorList>
    </citation>
    <scope>NUCLEOTIDE SEQUENCE [LARGE SCALE GENOMIC DNA]</scope>
    <source>
        <strain evidence="2 3">CGMCC 4.2026</strain>
    </source>
</reference>
<evidence type="ECO:0000256" key="1">
    <source>
        <dbReference type="SAM" id="MobiDB-lite"/>
    </source>
</evidence>
<keyword evidence="3" id="KW-1185">Reference proteome</keyword>
<evidence type="ECO:0000313" key="3">
    <source>
        <dbReference type="Proteomes" id="UP000181951"/>
    </source>
</evidence>
<organism evidence="2 3">
    <name type="scientific">Actinacidiphila rubida</name>
    <dbReference type="NCBI Taxonomy" id="310780"/>
    <lineage>
        <taxon>Bacteria</taxon>
        <taxon>Bacillati</taxon>
        <taxon>Actinomycetota</taxon>
        <taxon>Actinomycetes</taxon>
        <taxon>Kitasatosporales</taxon>
        <taxon>Streptomycetaceae</taxon>
        <taxon>Actinacidiphila</taxon>
    </lineage>
</organism>
<dbReference type="EMBL" id="FODD01000052">
    <property type="protein sequence ID" value="SEO89437.1"/>
    <property type="molecule type" value="Genomic_DNA"/>
</dbReference>
<dbReference type="AlphaFoldDB" id="A0A1H8TET7"/>
<dbReference type="Proteomes" id="UP000181951">
    <property type="component" value="Unassembled WGS sequence"/>
</dbReference>
<proteinExistence type="predicted"/>
<feature type="compositionally biased region" description="Polar residues" evidence="1">
    <location>
        <begin position="110"/>
        <end position="119"/>
    </location>
</feature>
<feature type="region of interest" description="Disordered" evidence="1">
    <location>
        <begin position="84"/>
        <end position="119"/>
    </location>
</feature>
<evidence type="ECO:0000313" key="2">
    <source>
        <dbReference type="EMBL" id="SEO89437.1"/>
    </source>
</evidence>
<sequence length="119" mass="12903">MTGLTKAIATLFRQRLRGPAASRCVSPQQIAASPLLTELQSLIDHAARLGWLASREQQPVAYREFTADVLQMLLNGWQQQHPGGTLDDLLCEPAGTERPLHSASWDEPRSTTAPSGGGK</sequence>
<dbReference type="STRING" id="310780.SAMN05216267_105215"/>
<dbReference type="RefSeq" id="WP_141726046.1">
    <property type="nucleotide sequence ID" value="NZ_FODD01000052.1"/>
</dbReference>
<protein>
    <submittedName>
        <fullName evidence="2">Uncharacterized protein</fullName>
    </submittedName>
</protein>
<feature type="compositionally biased region" description="Basic and acidic residues" evidence="1">
    <location>
        <begin position="98"/>
        <end position="109"/>
    </location>
</feature>